<evidence type="ECO:0000313" key="1">
    <source>
        <dbReference type="EMBL" id="QPJ66762.1"/>
    </source>
</evidence>
<gene>
    <name evidence="1" type="primary">bamE</name>
    <name evidence="1" type="ORF">G3M78_04265</name>
</gene>
<sequence>MCLALVLCLGLAACGTTGQKFDENLFGSIENGKTTQKEILDMFGPPYQKGLENGDFIWVYEYNKYNLLSGNVSKDLHISFDRDGIVKSHQFMSN</sequence>
<organism evidence="1 2">
    <name type="scientific">Candidatus Nitrohelix vancouverensis</name>
    <dbReference type="NCBI Taxonomy" id="2705534"/>
    <lineage>
        <taxon>Bacteria</taxon>
        <taxon>Pseudomonadati</taxon>
        <taxon>Nitrospinota/Tectimicrobiota group</taxon>
        <taxon>Nitrospinota</taxon>
        <taxon>Nitrospinia</taxon>
        <taxon>Nitrospinales</taxon>
        <taxon>Nitrospinaceae</taxon>
        <taxon>Candidatus Nitrohelix</taxon>
    </lineage>
</organism>
<dbReference type="EMBL" id="CP048620">
    <property type="protein sequence ID" value="QPJ66762.1"/>
    <property type="molecule type" value="Genomic_DNA"/>
</dbReference>
<dbReference type="AlphaFoldDB" id="A0A7T0C577"/>
<accession>A0A7T0C577</accession>
<proteinExistence type="predicted"/>
<name>A0A7T0C577_9BACT</name>
<reference evidence="2" key="1">
    <citation type="submission" date="2020-02" db="EMBL/GenBank/DDBJ databases">
        <title>Genomic and physiological characterization of two novel Nitrospinaceae genera.</title>
        <authorList>
            <person name="Mueller A.J."/>
            <person name="Jung M.-Y."/>
            <person name="Strachan C.R."/>
            <person name="Herbold C.W."/>
            <person name="Kirkegaard R.H."/>
            <person name="Daims H."/>
        </authorList>
    </citation>
    <scope>NUCLEOTIDE SEQUENCE [LARGE SCALE GENOMIC DNA]</scope>
</reference>
<dbReference type="Proteomes" id="UP000594464">
    <property type="component" value="Chromosome"/>
</dbReference>
<dbReference type="KEGG" id="nva:G3M78_04265"/>
<evidence type="ECO:0000313" key="2">
    <source>
        <dbReference type="Proteomes" id="UP000594464"/>
    </source>
</evidence>
<protein>
    <submittedName>
        <fullName evidence="1">Outer membrane protein assembly factor BamE</fullName>
    </submittedName>
</protein>